<sequence>MILKSENPEFEGQKQSSGETLIPCGWSKETISDRLSRGCSYVVRHNDGFYALAMADPKLWQFRDHQGQLWCFLALPMKAMFSPAWFHLLMDMFIGATFSPAWFQMLMDVFRWISRRRGIRMILYVVDLQLLGHPRIIMKQK</sequence>
<name>A0A0L0FB22_9EUKA</name>
<evidence type="ECO:0000313" key="3">
    <source>
        <dbReference type="Proteomes" id="UP000054560"/>
    </source>
</evidence>
<dbReference type="EMBL" id="KQ244997">
    <property type="protein sequence ID" value="KNC73907.1"/>
    <property type="molecule type" value="Genomic_DNA"/>
</dbReference>
<dbReference type="GeneID" id="25914038"/>
<dbReference type="Proteomes" id="UP000054560">
    <property type="component" value="Unassembled WGS sequence"/>
</dbReference>
<evidence type="ECO:0000256" key="1">
    <source>
        <dbReference type="SAM" id="Phobius"/>
    </source>
</evidence>
<reference evidence="2 3" key="1">
    <citation type="submission" date="2011-02" db="EMBL/GenBank/DDBJ databases">
        <title>The Genome Sequence of Sphaeroforma arctica JP610.</title>
        <authorList>
            <consortium name="The Broad Institute Genome Sequencing Platform"/>
            <person name="Russ C."/>
            <person name="Cuomo C."/>
            <person name="Young S.K."/>
            <person name="Zeng Q."/>
            <person name="Gargeya S."/>
            <person name="Alvarado L."/>
            <person name="Berlin A."/>
            <person name="Chapman S.B."/>
            <person name="Chen Z."/>
            <person name="Freedman E."/>
            <person name="Gellesch M."/>
            <person name="Goldberg J."/>
            <person name="Griggs A."/>
            <person name="Gujja S."/>
            <person name="Heilman E."/>
            <person name="Heiman D."/>
            <person name="Howarth C."/>
            <person name="Mehta T."/>
            <person name="Neiman D."/>
            <person name="Pearson M."/>
            <person name="Roberts A."/>
            <person name="Saif S."/>
            <person name="Shea T."/>
            <person name="Shenoy N."/>
            <person name="Sisk P."/>
            <person name="Stolte C."/>
            <person name="Sykes S."/>
            <person name="White J."/>
            <person name="Yandava C."/>
            <person name="Burger G."/>
            <person name="Gray M.W."/>
            <person name="Holland P.W.H."/>
            <person name="King N."/>
            <person name="Lang F.B.F."/>
            <person name="Roger A.J."/>
            <person name="Ruiz-Trillo I."/>
            <person name="Haas B."/>
            <person name="Nusbaum C."/>
            <person name="Birren B."/>
        </authorList>
    </citation>
    <scope>NUCLEOTIDE SEQUENCE [LARGE SCALE GENOMIC DNA]</scope>
    <source>
        <strain evidence="2 3">JP610</strain>
    </source>
</reference>
<organism evidence="2 3">
    <name type="scientific">Sphaeroforma arctica JP610</name>
    <dbReference type="NCBI Taxonomy" id="667725"/>
    <lineage>
        <taxon>Eukaryota</taxon>
        <taxon>Ichthyosporea</taxon>
        <taxon>Ichthyophonida</taxon>
        <taxon>Sphaeroforma</taxon>
    </lineage>
</organism>
<accession>A0A0L0FB22</accession>
<dbReference type="OrthoDB" id="7462124at2759"/>
<evidence type="ECO:0000313" key="2">
    <source>
        <dbReference type="EMBL" id="KNC73907.1"/>
    </source>
</evidence>
<keyword evidence="1" id="KW-1133">Transmembrane helix</keyword>
<dbReference type="AlphaFoldDB" id="A0A0L0FB22"/>
<keyword evidence="1" id="KW-0472">Membrane</keyword>
<proteinExistence type="predicted"/>
<feature type="transmembrane region" description="Helical" evidence="1">
    <location>
        <begin position="92"/>
        <end position="113"/>
    </location>
</feature>
<keyword evidence="3" id="KW-1185">Reference proteome</keyword>
<keyword evidence="1" id="KW-0812">Transmembrane</keyword>
<protein>
    <submittedName>
        <fullName evidence="2">Uncharacterized protein</fullName>
    </submittedName>
</protein>
<dbReference type="RefSeq" id="XP_014147809.1">
    <property type="nucleotide sequence ID" value="XM_014292334.1"/>
</dbReference>
<gene>
    <name evidence="2" type="ORF">SARC_13534</name>
</gene>